<keyword evidence="3" id="KW-0862">Zinc</keyword>
<feature type="binding site" evidence="3">
    <location>
        <position position="201"/>
    </location>
    <ligand>
        <name>a divalent metal cation</name>
        <dbReference type="ChEBI" id="CHEBI:60240"/>
    </ligand>
</feature>
<dbReference type="EMBL" id="JABWDU010000001">
    <property type="protein sequence ID" value="NVD37948.1"/>
    <property type="molecule type" value="Genomic_DNA"/>
</dbReference>
<dbReference type="PANTHER" id="PTHR10907">
    <property type="entry name" value="REGUCALCIN"/>
    <property type="match status" value="1"/>
</dbReference>
<dbReference type="GO" id="GO:0004341">
    <property type="term" value="F:gluconolactonase activity"/>
    <property type="evidence" value="ECO:0007669"/>
    <property type="project" value="TreeGrafter"/>
</dbReference>
<evidence type="ECO:0000256" key="3">
    <source>
        <dbReference type="PIRSR" id="PIRSR605511-2"/>
    </source>
</evidence>
<dbReference type="RefSeq" id="WP_176351655.1">
    <property type="nucleotide sequence ID" value="NZ_JABWDU010000001.1"/>
</dbReference>
<feature type="binding site" evidence="3">
    <location>
        <position position="21"/>
    </location>
    <ligand>
        <name>a divalent metal cation</name>
        <dbReference type="ChEBI" id="CHEBI:60240"/>
    </ligand>
</feature>
<dbReference type="SUPFAM" id="SSF63829">
    <property type="entry name" value="Calcium-dependent phosphotriesterase"/>
    <property type="match status" value="1"/>
</dbReference>
<comment type="caution">
    <text evidence="5">The sequence shown here is derived from an EMBL/GenBank/DDBJ whole genome shotgun (WGS) entry which is preliminary data.</text>
</comment>
<feature type="active site" description="Proton donor/acceptor" evidence="2">
    <location>
        <position position="201"/>
    </location>
</feature>
<comment type="similarity">
    <text evidence="1">Belongs to the SMP-30/CGR1 family.</text>
</comment>
<dbReference type="GO" id="GO:0005509">
    <property type="term" value="F:calcium ion binding"/>
    <property type="evidence" value="ECO:0007669"/>
    <property type="project" value="TreeGrafter"/>
</dbReference>
<gene>
    <name evidence="5" type="ORF">HT585_03710</name>
</gene>
<comment type="cofactor">
    <cofactor evidence="3">
        <name>Zn(2+)</name>
        <dbReference type="ChEBI" id="CHEBI:29105"/>
    </cofactor>
    <text evidence="3">Binds 1 divalent metal cation per subunit.</text>
</comment>
<reference evidence="5 6" key="1">
    <citation type="submission" date="2020-06" db="EMBL/GenBank/DDBJ databases">
        <authorList>
            <person name="Grouzdev D.S."/>
        </authorList>
    </citation>
    <scope>NUCLEOTIDE SEQUENCE [LARGE SCALE GENOMIC DNA]</scope>
    <source>
        <strain evidence="5 6">HO-A22</strain>
    </source>
</reference>
<evidence type="ECO:0000256" key="2">
    <source>
        <dbReference type="PIRSR" id="PIRSR605511-1"/>
    </source>
</evidence>
<dbReference type="Pfam" id="PF08450">
    <property type="entry name" value="SGL"/>
    <property type="match status" value="1"/>
</dbReference>
<keyword evidence="6" id="KW-1185">Reference proteome</keyword>
<dbReference type="InterPro" id="IPR005511">
    <property type="entry name" value="SMP-30"/>
</dbReference>
<evidence type="ECO:0000256" key="1">
    <source>
        <dbReference type="ARBA" id="ARBA00008853"/>
    </source>
</evidence>
<dbReference type="PRINTS" id="PR01790">
    <property type="entry name" value="SMP30FAMILY"/>
</dbReference>
<evidence type="ECO:0000313" key="5">
    <source>
        <dbReference type="EMBL" id="NVD37948.1"/>
    </source>
</evidence>
<dbReference type="GO" id="GO:0019853">
    <property type="term" value="P:L-ascorbic acid biosynthetic process"/>
    <property type="evidence" value="ECO:0007669"/>
    <property type="project" value="TreeGrafter"/>
</dbReference>
<name>A0A7Y6Q2M9_9HYPH</name>
<dbReference type="Proteomes" id="UP000520198">
    <property type="component" value="Unassembled WGS sequence"/>
</dbReference>
<keyword evidence="3" id="KW-0479">Metal-binding</keyword>
<dbReference type="AlphaFoldDB" id="A0A7Y6Q2M9"/>
<sequence length="294" mass="31430">MSDTLPFSGSILCQSASILGEGPTYDPGSGTAWWFNIKGQELHELHLESGRKTVHALPFLGSVLAVIDPSRQLIASDQGLFVRDTQTGVFSLLTTLEDKPGNRSNDGRVHASGSLWIGTMGRSAEKEAGAIYHVAGAKVTKLYDRVTIPNSICFSPDGTVAYFVDTDINHLMRVDIDAETGLPTGEPSLLVDGSGEKGGIDGSVCDADGLIWNARWGSGTVDVYRPDGARVARYAMPTTQPSCTAFIGPKADRMLVTSAWQDLDEAARAADPHAGKTFELGVSVKGRFEPSFRL</sequence>
<proteinExistence type="inferred from homology"/>
<accession>A0A7Y6Q2M9</accession>
<feature type="binding site" evidence="3">
    <location>
        <position position="150"/>
    </location>
    <ligand>
        <name>a divalent metal cation</name>
        <dbReference type="ChEBI" id="CHEBI:60240"/>
    </ligand>
</feature>
<feature type="binding site" evidence="3">
    <location>
        <position position="105"/>
    </location>
    <ligand>
        <name>substrate</name>
    </ligand>
</feature>
<dbReference type="InterPro" id="IPR013658">
    <property type="entry name" value="SGL"/>
</dbReference>
<evidence type="ECO:0000313" key="6">
    <source>
        <dbReference type="Proteomes" id="UP000520198"/>
    </source>
</evidence>
<feature type="domain" description="SMP-30/Gluconolactonase/LRE-like region" evidence="4">
    <location>
        <begin position="19"/>
        <end position="259"/>
    </location>
</feature>
<organism evidence="5 6">
    <name type="scientific">Ensifer oleiphilus</name>
    <dbReference type="NCBI Taxonomy" id="2742698"/>
    <lineage>
        <taxon>Bacteria</taxon>
        <taxon>Pseudomonadati</taxon>
        <taxon>Pseudomonadota</taxon>
        <taxon>Alphaproteobacteria</taxon>
        <taxon>Hyphomicrobiales</taxon>
        <taxon>Rhizobiaceae</taxon>
        <taxon>Sinorhizobium/Ensifer group</taxon>
        <taxon>Ensifer</taxon>
    </lineage>
</organism>
<evidence type="ECO:0000259" key="4">
    <source>
        <dbReference type="Pfam" id="PF08450"/>
    </source>
</evidence>
<dbReference type="PANTHER" id="PTHR10907:SF47">
    <property type="entry name" value="REGUCALCIN"/>
    <property type="match status" value="1"/>
</dbReference>
<dbReference type="Gene3D" id="2.120.10.30">
    <property type="entry name" value="TolB, C-terminal domain"/>
    <property type="match status" value="1"/>
</dbReference>
<dbReference type="InterPro" id="IPR011042">
    <property type="entry name" value="6-blade_b-propeller_TolB-like"/>
</dbReference>
<feature type="binding site" evidence="3">
    <location>
        <position position="103"/>
    </location>
    <ligand>
        <name>substrate</name>
    </ligand>
</feature>
<protein>
    <submittedName>
        <fullName evidence="5">SMP-30/gluconolactonase/LRE family protein</fullName>
    </submittedName>
</protein>